<keyword evidence="3" id="KW-1185">Reference proteome</keyword>
<protein>
    <submittedName>
        <fullName evidence="2">Uncharacterized protein</fullName>
    </submittedName>
</protein>
<organism evidence="2 3">
    <name type="scientific">Trichonephila clavata</name>
    <name type="common">Joro spider</name>
    <name type="synonym">Nephila clavata</name>
    <dbReference type="NCBI Taxonomy" id="2740835"/>
    <lineage>
        <taxon>Eukaryota</taxon>
        <taxon>Metazoa</taxon>
        <taxon>Ecdysozoa</taxon>
        <taxon>Arthropoda</taxon>
        <taxon>Chelicerata</taxon>
        <taxon>Arachnida</taxon>
        <taxon>Araneae</taxon>
        <taxon>Araneomorphae</taxon>
        <taxon>Entelegynae</taxon>
        <taxon>Araneoidea</taxon>
        <taxon>Nephilidae</taxon>
        <taxon>Trichonephila</taxon>
    </lineage>
</organism>
<dbReference type="AlphaFoldDB" id="A0A8X6HCG0"/>
<reference evidence="2" key="1">
    <citation type="submission" date="2020-07" db="EMBL/GenBank/DDBJ databases">
        <title>Multicomponent nature underlies the extraordinary mechanical properties of spider dragline silk.</title>
        <authorList>
            <person name="Kono N."/>
            <person name="Nakamura H."/>
            <person name="Mori M."/>
            <person name="Yoshida Y."/>
            <person name="Ohtoshi R."/>
            <person name="Malay A.D."/>
            <person name="Moran D.A.P."/>
            <person name="Tomita M."/>
            <person name="Numata K."/>
            <person name="Arakawa K."/>
        </authorList>
    </citation>
    <scope>NUCLEOTIDE SEQUENCE</scope>
</reference>
<dbReference type="Proteomes" id="UP000887116">
    <property type="component" value="Unassembled WGS sequence"/>
</dbReference>
<dbReference type="OrthoDB" id="6453481at2759"/>
<sequence>MAKDFYSAFVRLVLTPLTWVLQMMIMVTGIYLANLIKLFFYLEHVLNNLNQIKISPKKIKNKPKSVKNSLKNLQRIVQYHRNKHLKIRNKFKFHPTLPTIEEIDEFDKTICNSPNLPLSNQTPNDIPECPEPNSNNTAISKPTSIEPTHLNQNFSNYSFLVPDFIVPSESTPSNFNSNFAAQFNSYVQHKNKRKPFQYIKRKFKTIKKKLLKK</sequence>
<keyword evidence="1" id="KW-0812">Transmembrane</keyword>
<keyword evidence="1" id="KW-0472">Membrane</keyword>
<evidence type="ECO:0000313" key="3">
    <source>
        <dbReference type="Proteomes" id="UP000887116"/>
    </source>
</evidence>
<comment type="caution">
    <text evidence="2">The sequence shown here is derived from an EMBL/GenBank/DDBJ whole genome shotgun (WGS) entry which is preliminary data.</text>
</comment>
<name>A0A8X6HCG0_TRICU</name>
<gene>
    <name evidence="2" type="ORF">TNCT_489391</name>
</gene>
<evidence type="ECO:0000256" key="1">
    <source>
        <dbReference type="SAM" id="Phobius"/>
    </source>
</evidence>
<proteinExistence type="predicted"/>
<feature type="transmembrane region" description="Helical" evidence="1">
    <location>
        <begin position="20"/>
        <end position="42"/>
    </location>
</feature>
<evidence type="ECO:0000313" key="2">
    <source>
        <dbReference type="EMBL" id="GFR21029.1"/>
    </source>
</evidence>
<accession>A0A8X6HCG0</accession>
<dbReference type="EMBL" id="BMAO01018109">
    <property type="protein sequence ID" value="GFR21029.1"/>
    <property type="molecule type" value="Genomic_DNA"/>
</dbReference>
<keyword evidence="1" id="KW-1133">Transmembrane helix</keyword>